<dbReference type="SUPFAM" id="SSF69322">
    <property type="entry name" value="Tricorn protease domain 2"/>
    <property type="match status" value="1"/>
</dbReference>
<dbReference type="RefSeq" id="WP_088255795.1">
    <property type="nucleotide sequence ID" value="NZ_NIDE01000007.1"/>
</dbReference>
<reference evidence="4" key="1">
    <citation type="submission" date="2017-06" db="EMBL/GenBank/DDBJ databases">
        <title>Genome analysis of Fimbriiglobus ruber SP5, the first member of the order Planctomycetales with confirmed chitinolytic capability.</title>
        <authorList>
            <person name="Ravin N.V."/>
            <person name="Rakitin A.L."/>
            <person name="Ivanova A.A."/>
            <person name="Beletsky A.V."/>
            <person name="Kulichevskaya I.S."/>
            <person name="Mardanov A.V."/>
            <person name="Dedysh S.N."/>
        </authorList>
    </citation>
    <scope>NUCLEOTIDE SEQUENCE [LARGE SCALE GENOMIC DNA]</scope>
    <source>
        <strain evidence="4">SP5</strain>
    </source>
</reference>
<gene>
    <name evidence="3" type="ORF">FRUB_04707</name>
</gene>
<protein>
    <recommendedName>
        <fullName evidence="5">FG-GAP repeat protein</fullName>
    </recommendedName>
</protein>
<feature type="region of interest" description="Disordered" evidence="2">
    <location>
        <begin position="544"/>
        <end position="587"/>
    </location>
</feature>
<evidence type="ECO:0000256" key="2">
    <source>
        <dbReference type="SAM" id="MobiDB-lite"/>
    </source>
</evidence>
<dbReference type="Gene3D" id="2.130.10.130">
    <property type="entry name" value="Integrin alpha, N-terminal"/>
    <property type="match status" value="1"/>
</dbReference>
<dbReference type="AlphaFoldDB" id="A0A225DWX1"/>
<dbReference type="Gene3D" id="2.80.10.50">
    <property type="match status" value="2"/>
</dbReference>
<dbReference type="SUPFAM" id="SSF69318">
    <property type="entry name" value="Integrin alpha N-terminal domain"/>
    <property type="match status" value="1"/>
</dbReference>
<dbReference type="Pfam" id="PF01839">
    <property type="entry name" value="FG-GAP"/>
    <property type="match status" value="1"/>
</dbReference>
<dbReference type="Pfam" id="PF17164">
    <property type="entry name" value="DUF5122"/>
    <property type="match status" value="3"/>
</dbReference>
<dbReference type="Proteomes" id="UP000214646">
    <property type="component" value="Unassembled WGS sequence"/>
</dbReference>
<dbReference type="NCBIfam" id="TIGR02608">
    <property type="entry name" value="delta_60_rpt"/>
    <property type="match status" value="4"/>
</dbReference>
<evidence type="ECO:0000313" key="3">
    <source>
        <dbReference type="EMBL" id="OWK40815.1"/>
    </source>
</evidence>
<organism evidence="3 4">
    <name type="scientific">Fimbriiglobus ruber</name>
    <dbReference type="NCBI Taxonomy" id="1908690"/>
    <lineage>
        <taxon>Bacteria</taxon>
        <taxon>Pseudomonadati</taxon>
        <taxon>Planctomycetota</taxon>
        <taxon>Planctomycetia</taxon>
        <taxon>Gemmatales</taxon>
        <taxon>Gemmataceae</taxon>
        <taxon>Fimbriiglobus</taxon>
    </lineage>
</organism>
<name>A0A225DWX1_9BACT</name>
<keyword evidence="4" id="KW-1185">Reference proteome</keyword>
<evidence type="ECO:0008006" key="5">
    <source>
        <dbReference type="Google" id="ProtNLM"/>
    </source>
</evidence>
<dbReference type="OrthoDB" id="281943at2"/>
<dbReference type="EMBL" id="NIDE01000007">
    <property type="protein sequence ID" value="OWK40815.1"/>
    <property type="molecule type" value="Genomic_DNA"/>
</dbReference>
<dbReference type="InterPro" id="IPR013431">
    <property type="entry name" value="Delta_60_rpt"/>
</dbReference>
<proteinExistence type="predicted"/>
<accession>A0A225DWX1</accession>
<keyword evidence="1" id="KW-0732">Signal</keyword>
<dbReference type="InterPro" id="IPR028994">
    <property type="entry name" value="Integrin_alpha_N"/>
</dbReference>
<feature type="compositionally biased region" description="Low complexity" evidence="2">
    <location>
        <begin position="565"/>
        <end position="581"/>
    </location>
</feature>
<comment type="caution">
    <text evidence="3">The sequence shown here is derived from an EMBL/GenBank/DDBJ whole genome shotgun (WGS) entry which is preliminary data.</text>
</comment>
<dbReference type="InterPro" id="IPR013517">
    <property type="entry name" value="FG-GAP"/>
</dbReference>
<evidence type="ECO:0000313" key="4">
    <source>
        <dbReference type="Proteomes" id="UP000214646"/>
    </source>
</evidence>
<evidence type="ECO:0000256" key="1">
    <source>
        <dbReference type="ARBA" id="ARBA00022729"/>
    </source>
</evidence>
<sequence>MVVQPDGKIVTVDALASSSESGIEVVRYLADGTLDTSFGTNGVVVYPTAGTTTVVTGVALTPDGKIVVVGYRSGQSDSFVLRLNPDGSFDSTFGTGGVVHLASGTVGQPGTGVAVLADGSIALAGIVSNTPSPTSSNPSVFLETLGPDGTQDVVTTEAPPADQPAGAGEFQVLVRPDGTFDEIATVGGTGIHALVYQYTLAGALDPTFGTNGVATVPLPSGSVTGALWGQLLPDGGMLITSYGSGADGNVESDLIRLTPSGTVDTSFNGTGTLEIPDAYIRGTGDLSDGRILALVQLTTGVYQLDLVTAAGALDSSFGSGGQLTLTGLSPTGFSPSNGADVVAATSAGIAILGVIQPSGGSPNAAVALVEPGPTPIVVVAPPPSVPSGVPPVVVTPPVTPPTVPPAKPPEVTVPTGQEVVLADVNGDGVNDIITTGTDGTTLEVIDGATGADLVAPFSPFGQGFTGTLSVVAADLSGTGKADVIVTAGYGGAARVIVYDGATLAATGTTPLFTFFGIPDPAFRGGAHLAIGDVNGDGVPDVIVSAGSGAGRESPSGTGLRSWPATRSSSRTSSRSSRRSGTGSSGGRNNYFTLVPTITCMACCVSWRPHHAPYPASPMSMS</sequence>